<gene>
    <name evidence="2" type="primary">AUGUSTUS-3.0.2_33076</name>
    <name evidence="2" type="ORF">TcasGA2_TC033076</name>
</gene>
<keyword evidence="3" id="KW-1185">Reference proteome</keyword>
<dbReference type="AlphaFoldDB" id="A0A139WIG4"/>
<dbReference type="OMA" id="KKEYPHS"/>
<accession>A0A139WIG4</accession>
<sequence>MAPLSKDNKAAARLVLTAIRNLNIDGGASLKHISSYIREKYPQCQSNESTLRKVIAKAVAFGALKRVRNKYALGDILDHIVEARRRRAKSKSKRRRRRQKH</sequence>
<dbReference type="Pfam" id="PF00538">
    <property type="entry name" value="Linker_histone"/>
    <property type="match status" value="1"/>
</dbReference>
<dbReference type="SMART" id="SM00526">
    <property type="entry name" value="H15"/>
    <property type="match status" value="1"/>
</dbReference>
<name>A0A139WIG4_TRICA</name>
<reference evidence="2 3" key="1">
    <citation type="journal article" date="2008" name="Nature">
        <title>The genome of the model beetle and pest Tribolium castaneum.</title>
        <authorList>
            <consortium name="Tribolium Genome Sequencing Consortium"/>
            <person name="Richards S."/>
            <person name="Gibbs R.A."/>
            <person name="Weinstock G.M."/>
            <person name="Brown S.J."/>
            <person name="Denell R."/>
            <person name="Beeman R.W."/>
            <person name="Gibbs R."/>
            <person name="Beeman R.W."/>
            <person name="Brown S.J."/>
            <person name="Bucher G."/>
            <person name="Friedrich M."/>
            <person name="Grimmelikhuijzen C.J."/>
            <person name="Klingler M."/>
            <person name="Lorenzen M."/>
            <person name="Richards S."/>
            <person name="Roth S."/>
            <person name="Schroder R."/>
            <person name="Tautz D."/>
            <person name="Zdobnov E.M."/>
            <person name="Muzny D."/>
            <person name="Gibbs R.A."/>
            <person name="Weinstock G.M."/>
            <person name="Attaway T."/>
            <person name="Bell S."/>
            <person name="Buhay C.J."/>
            <person name="Chandrabose M.N."/>
            <person name="Chavez D."/>
            <person name="Clerk-Blankenburg K.P."/>
            <person name="Cree A."/>
            <person name="Dao M."/>
            <person name="Davis C."/>
            <person name="Chacko J."/>
            <person name="Dinh H."/>
            <person name="Dugan-Rocha S."/>
            <person name="Fowler G."/>
            <person name="Garner T.T."/>
            <person name="Garnes J."/>
            <person name="Gnirke A."/>
            <person name="Hawes A."/>
            <person name="Hernandez J."/>
            <person name="Hines S."/>
            <person name="Holder M."/>
            <person name="Hume J."/>
            <person name="Jhangiani S.N."/>
            <person name="Joshi V."/>
            <person name="Khan Z.M."/>
            <person name="Jackson L."/>
            <person name="Kovar C."/>
            <person name="Kowis A."/>
            <person name="Lee S."/>
            <person name="Lewis L.R."/>
            <person name="Margolis J."/>
            <person name="Morgan M."/>
            <person name="Nazareth L.V."/>
            <person name="Nguyen N."/>
            <person name="Okwuonu G."/>
            <person name="Parker D."/>
            <person name="Richards S."/>
            <person name="Ruiz S.J."/>
            <person name="Santibanez J."/>
            <person name="Savard J."/>
            <person name="Scherer S.E."/>
            <person name="Schneider B."/>
            <person name="Sodergren E."/>
            <person name="Tautz D."/>
            <person name="Vattahil S."/>
            <person name="Villasana D."/>
            <person name="White C.S."/>
            <person name="Wright R."/>
            <person name="Park Y."/>
            <person name="Beeman R.W."/>
            <person name="Lord J."/>
            <person name="Oppert B."/>
            <person name="Lorenzen M."/>
            <person name="Brown S."/>
            <person name="Wang L."/>
            <person name="Savard J."/>
            <person name="Tautz D."/>
            <person name="Richards S."/>
            <person name="Weinstock G."/>
            <person name="Gibbs R.A."/>
            <person name="Liu Y."/>
            <person name="Worley K."/>
            <person name="Weinstock G."/>
            <person name="Elsik C.G."/>
            <person name="Reese J.T."/>
            <person name="Elhaik E."/>
            <person name="Landan G."/>
            <person name="Graur D."/>
            <person name="Arensburger P."/>
            <person name="Atkinson P."/>
            <person name="Beeman R.W."/>
            <person name="Beidler J."/>
            <person name="Brown S.J."/>
            <person name="Demuth J.P."/>
            <person name="Drury D.W."/>
            <person name="Du Y.Z."/>
            <person name="Fujiwara H."/>
            <person name="Lorenzen M."/>
            <person name="Maselli V."/>
            <person name="Osanai M."/>
            <person name="Park Y."/>
            <person name="Robertson H.M."/>
            <person name="Tu Z."/>
            <person name="Wang J.J."/>
            <person name="Wang S."/>
            <person name="Richards S."/>
            <person name="Song H."/>
            <person name="Zhang L."/>
            <person name="Sodergren E."/>
            <person name="Werner D."/>
            <person name="Stanke M."/>
            <person name="Morgenstern B."/>
            <person name="Solovyev V."/>
            <person name="Kosarev P."/>
            <person name="Brown G."/>
            <person name="Chen H.C."/>
            <person name="Ermolaeva O."/>
            <person name="Hlavina W."/>
            <person name="Kapustin Y."/>
            <person name="Kiryutin B."/>
            <person name="Kitts P."/>
            <person name="Maglott D."/>
            <person name="Pruitt K."/>
            <person name="Sapojnikov V."/>
            <person name="Souvorov A."/>
            <person name="Mackey A.J."/>
            <person name="Waterhouse R.M."/>
            <person name="Wyder S."/>
            <person name="Zdobnov E.M."/>
            <person name="Zdobnov E.M."/>
            <person name="Wyder S."/>
            <person name="Kriventseva E.V."/>
            <person name="Kadowaki T."/>
            <person name="Bork P."/>
            <person name="Aranda M."/>
            <person name="Bao R."/>
            <person name="Beermann A."/>
            <person name="Berns N."/>
            <person name="Bolognesi R."/>
            <person name="Bonneton F."/>
            <person name="Bopp D."/>
            <person name="Brown S.J."/>
            <person name="Bucher G."/>
            <person name="Butts T."/>
            <person name="Chaumot A."/>
            <person name="Denell R.E."/>
            <person name="Ferrier D.E."/>
            <person name="Friedrich M."/>
            <person name="Gordon C.M."/>
            <person name="Jindra M."/>
            <person name="Klingler M."/>
            <person name="Lan Q."/>
            <person name="Lattorff H.M."/>
            <person name="Laudet V."/>
            <person name="von Levetsow C."/>
            <person name="Liu Z."/>
            <person name="Lutz R."/>
            <person name="Lynch J.A."/>
            <person name="da Fonseca R.N."/>
            <person name="Posnien N."/>
            <person name="Reuter R."/>
            <person name="Roth S."/>
            <person name="Savard J."/>
            <person name="Schinko J.B."/>
            <person name="Schmitt C."/>
            <person name="Schoppmeier M."/>
            <person name="Schroder R."/>
            <person name="Shippy T.D."/>
            <person name="Simonnet F."/>
            <person name="Marques-Souza H."/>
            <person name="Tautz D."/>
            <person name="Tomoyasu Y."/>
            <person name="Trauner J."/>
            <person name="Van der Zee M."/>
            <person name="Vervoort M."/>
            <person name="Wittkopp N."/>
            <person name="Wimmer E.A."/>
            <person name="Yang X."/>
            <person name="Jones A.K."/>
            <person name="Sattelle D.B."/>
            <person name="Ebert P.R."/>
            <person name="Nelson D."/>
            <person name="Scott J.G."/>
            <person name="Beeman R.W."/>
            <person name="Muthukrishnan S."/>
            <person name="Kramer K.J."/>
            <person name="Arakane Y."/>
            <person name="Beeman R.W."/>
            <person name="Zhu Q."/>
            <person name="Hogenkamp D."/>
            <person name="Dixit R."/>
            <person name="Oppert B."/>
            <person name="Jiang H."/>
            <person name="Zou Z."/>
            <person name="Marshall J."/>
            <person name="Elpidina E."/>
            <person name="Vinokurov K."/>
            <person name="Oppert C."/>
            <person name="Zou Z."/>
            <person name="Evans J."/>
            <person name="Lu Z."/>
            <person name="Zhao P."/>
            <person name="Sumathipala N."/>
            <person name="Altincicek B."/>
            <person name="Vilcinskas A."/>
            <person name="Williams M."/>
            <person name="Hultmark D."/>
            <person name="Hetru C."/>
            <person name="Jiang H."/>
            <person name="Grimmelikhuijzen C.J."/>
            <person name="Hauser F."/>
            <person name="Cazzamali G."/>
            <person name="Williamson M."/>
            <person name="Park Y."/>
            <person name="Li B."/>
            <person name="Tanaka Y."/>
            <person name="Predel R."/>
            <person name="Neupert S."/>
            <person name="Schachtner J."/>
            <person name="Verleyen P."/>
            <person name="Raible F."/>
            <person name="Bork P."/>
            <person name="Friedrich M."/>
            <person name="Walden K.K."/>
            <person name="Robertson H.M."/>
            <person name="Angeli S."/>
            <person name="Foret S."/>
            <person name="Bucher G."/>
            <person name="Schuetz S."/>
            <person name="Maleszka R."/>
            <person name="Wimmer E.A."/>
            <person name="Beeman R.W."/>
            <person name="Lorenzen M."/>
            <person name="Tomoyasu Y."/>
            <person name="Miller S.C."/>
            <person name="Grossmann D."/>
            <person name="Bucher G."/>
        </authorList>
    </citation>
    <scope>NUCLEOTIDE SEQUENCE [LARGE SCALE GENOMIC DNA]</scope>
    <source>
        <strain evidence="2 3">Georgia GA2</strain>
    </source>
</reference>
<proteinExistence type="predicted"/>
<dbReference type="InterPro" id="IPR036390">
    <property type="entry name" value="WH_DNA-bd_sf"/>
</dbReference>
<organism evidence="2 3">
    <name type="scientific">Tribolium castaneum</name>
    <name type="common">Red flour beetle</name>
    <dbReference type="NCBI Taxonomy" id="7070"/>
    <lineage>
        <taxon>Eukaryota</taxon>
        <taxon>Metazoa</taxon>
        <taxon>Ecdysozoa</taxon>
        <taxon>Arthropoda</taxon>
        <taxon>Hexapoda</taxon>
        <taxon>Insecta</taxon>
        <taxon>Pterygota</taxon>
        <taxon>Neoptera</taxon>
        <taxon>Endopterygota</taxon>
        <taxon>Coleoptera</taxon>
        <taxon>Polyphaga</taxon>
        <taxon>Cucujiformia</taxon>
        <taxon>Tenebrionidae</taxon>
        <taxon>Tenebrionidae incertae sedis</taxon>
        <taxon>Tribolium</taxon>
    </lineage>
</organism>
<dbReference type="GO" id="GO:0006334">
    <property type="term" value="P:nucleosome assembly"/>
    <property type="evidence" value="ECO:0007669"/>
    <property type="project" value="InterPro"/>
</dbReference>
<dbReference type="GO" id="GO:0003677">
    <property type="term" value="F:DNA binding"/>
    <property type="evidence" value="ECO:0007669"/>
    <property type="project" value="InterPro"/>
</dbReference>
<dbReference type="GO" id="GO:0000786">
    <property type="term" value="C:nucleosome"/>
    <property type="evidence" value="ECO:0007669"/>
    <property type="project" value="InterPro"/>
</dbReference>
<dbReference type="Gene3D" id="1.10.10.10">
    <property type="entry name" value="Winged helix-like DNA-binding domain superfamily/Winged helix DNA-binding domain"/>
    <property type="match status" value="1"/>
</dbReference>
<evidence type="ECO:0000313" key="3">
    <source>
        <dbReference type="Proteomes" id="UP000007266"/>
    </source>
</evidence>
<dbReference type="EMBL" id="KQ971342">
    <property type="protein sequence ID" value="KYB27635.1"/>
    <property type="molecule type" value="Genomic_DNA"/>
</dbReference>
<protein>
    <recommendedName>
        <fullName evidence="1">H15 domain-containing protein</fullName>
    </recommendedName>
</protein>
<reference evidence="2 3" key="2">
    <citation type="journal article" date="2010" name="Nucleic Acids Res.">
        <title>BeetleBase in 2010: revisions to provide comprehensive genomic information for Tribolium castaneum.</title>
        <authorList>
            <person name="Kim H.S."/>
            <person name="Murphy T."/>
            <person name="Xia J."/>
            <person name="Caragea D."/>
            <person name="Park Y."/>
            <person name="Beeman R.W."/>
            <person name="Lorenzen M.D."/>
            <person name="Butcher S."/>
            <person name="Manak J.R."/>
            <person name="Brown S.J."/>
        </authorList>
    </citation>
    <scope>GENOME REANNOTATION</scope>
    <source>
        <strain evidence="2 3">Georgia GA2</strain>
    </source>
</reference>
<evidence type="ECO:0000313" key="2">
    <source>
        <dbReference type="EMBL" id="KYB27635.1"/>
    </source>
</evidence>
<dbReference type="InterPro" id="IPR005818">
    <property type="entry name" value="Histone_H1/H5_H15"/>
</dbReference>
<feature type="domain" description="H15" evidence="1">
    <location>
        <begin position="7"/>
        <end position="75"/>
    </location>
</feature>
<dbReference type="InParanoid" id="A0A139WIG4"/>
<dbReference type="InterPro" id="IPR036388">
    <property type="entry name" value="WH-like_DNA-bd_sf"/>
</dbReference>
<dbReference type="Proteomes" id="UP000007266">
    <property type="component" value="Linkage group 5"/>
</dbReference>
<dbReference type="PROSITE" id="PS51504">
    <property type="entry name" value="H15"/>
    <property type="match status" value="1"/>
</dbReference>
<evidence type="ECO:0000259" key="1">
    <source>
        <dbReference type="PROSITE" id="PS51504"/>
    </source>
</evidence>
<dbReference type="SUPFAM" id="SSF46785">
    <property type="entry name" value="Winged helix' DNA-binding domain"/>
    <property type="match status" value="1"/>
</dbReference>